<comment type="caution">
    <text evidence="1">The sequence shown here is derived from an EMBL/GenBank/DDBJ whole genome shotgun (WGS) entry which is preliminary data.</text>
</comment>
<accession>A0ABQ1L880</accession>
<protein>
    <submittedName>
        <fullName evidence="1">Uncharacterized protein</fullName>
    </submittedName>
</protein>
<proteinExistence type="predicted"/>
<organism evidence="1 2">
    <name type="scientific">Marivita lacus</name>
    <dbReference type="NCBI Taxonomy" id="1323742"/>
    <lineage>
        <taxon>Bacteria</taxon>
        <taxon>Pseudomonadati</taxon>
        <taxon>Pseudomonadota</taxon>
        <taxon>Alphaproteobacteria</taxon>
        <taxon>Rhodobacterales</taxon>
        <taxon>Roseobacteraceae</taxon>
        <taxon>Marivita</taxon>
    </lineage>
</organism>
<keyword evidence="2" id="KW-1185">Reference proteome</keyword>
<name>A0ABQ1L880_9RHOB</name>
<dbReference type="RefSeq" id="WP_188483880.1">
    <property type="nucleotide sequence ID" value="NZ_BMFC01000016.1"/>
</dbReference>
<dbReference type="Proteomes" id="UP000645462">
    <property type="component" value="Unassembled WGS sequence"/>
</dbReference>
<dbReference type="EMBL" id="BMFC01000016">
    <property type="protein sequence ID" value="GGC19384.1"/>
    <property type="molecule type" value="Genomic_DNA"/>
</dbReference>
<reference evidence="2" key="1">
    <citation type="journal article" date="2019" name="Int. J. Syst. Evol. Microbiol.">
        <title>The Global Catalogue of Microorganisms (GCM) 10K type strain sequencing project: providing services to taxonomists for standard genome sequencing and annotation.</title>
        <authorList>
            <consortium name="The Broad Institute Genomics Platform"/>
            <consortium name="The Broad Institute Genome Sequencing Center for Infectious Disease"/>
            <person name="Wu L."/>
            <person name="Ma J."/>
        </authorList>
    </citation>
    <scope>NUCLEOTIDE SEQUENCE [LARGE SCALE GENOMIC DNA]</scope>
    <source>
        <strain evidence="2">CGMCC 1.12478</strain>
    </source>
</reference>
<evidence type="ECO:0000313" key="2">
    <source>
        <dbReference type="Proteomes" id="UP000645462"/>
    </source>
</evidence>
<sequence>MLGITGTQVSLHIIQFPSGRFGFVGPIPTDICEQVPADRAAILGQRAFSDPETNDPMMWKAPSFETVEAAIAHAKDRGHSPMWKNEAQ</sequence>
<gene>
    <name evidence="1" type="ORF">GCM10011363_40130</name>
</gene>
<evidence type="ECO:0000313" key="1">
    <source>
        <dbReference type="EMBL" id="GGC19384.1"/>
    </source>
</evidence>